<evidence type="ECO:0000313" key="2">
    <source>
        <dbReference type="Proteomes" id="UP000589716"/>
    </source>
</evidence>
<dbReference type="RefSeq" id="WP_180551144.1">
    <property type="nucleotide sequence ID" value="NZ_JACCKX010000001.1"/>
</dbReference>
<dbReference type="Proteomes" id="UP000589716">
    <property type="component" value="Unassembled WGS sequence"/>
</dbReference>
<dbReference type="EMBL" id="JACCKX010000001">
    <property type="protein sequence ID" value="NZA02857.1"/>
    <property type="molecule type" value="Genomic_DNA"/>
</dbReference>
<dbReference type="AlphaFoldDB" id="A0A853IXM8"/>
<evidence type="ECO:0000313" key="1">
    <source>
        <dbReference type="EMBL" id="NZA02857.1"/>
    </source>
</evidence>
<sequence>MGEQGSGKSTTAEALRRLIDPNGCNLRGAPKTVEDIFVAAGQNHAVCYENVSHLAGPMQDALAILSTGGGFAKRQLFTDSEEHVISVRRPGW</sequence>
<proteinExistence type="predicted"/>
<protein>
    <submittedName>
        <fullName evidence="1">Uncharacterized protein</fullName>
    </submittedName>
</protein>
<accession>A0A853IXM8</accession>
<name>A0A853IXM8_9BURK</name>
<gene>
    <name evidence="1" type="ORF">H0I39_15960</name>
</gene>
<organism evidence="1 2">
    <name type="scientific">Ottowia beijingensis</name>
    <dbReference type="NCBI Taxonomy" id="1207057"/>
    <lineage>
        <taxon>Bacteria</taxon>
        <taxon>Pseudomonadati</taxon>
        <taxon>Pseudomonadota</taxon>
        <taxon>Betaproteobacteria</taxon>
        <taxon>Burkholderiales</taxon>
        <taxon>Comamonadaceae</taxon>
        <taxon>Ottowia</taxon>
    </lineage>
</organism>
<comment type="caution">
    <text evidence="1">The sequence shown here is derived from an EMBL/GenBank/DDBJ whole genome shotgun (WGS) entry which is preliminary data.</text>
</comment>
<reference evidence="1 2" key="1">
    <citation type="submission" date="2020-07" db="EMBL/GenBank/DDBJ databases">
        <authorList>
            <person name="Maaloum M."/>
        </authorList>
    </citation>
    <scope>NUCLEOTIDE SEQUENCE [LARGE SCALE GENOMIC DNA]</scope>
    <source>
        <strain evidence="1 2">GCS-AN-3</strain>
    </source>
</reference>
<keyword evidence="2" id="KW-1185">Reference proteome</keyword>